<dbReference type="Gene3D" id="2.60.20.10">
    <property type="entry name" value="Crystallins"/>
    <property type="match status" value="1"/>
</dbReference>
<dbReference type="Proteomes" id="UP001165121">
    <property type="component" value="Unassembled WGS sequence"/>
</dbReference>
<dbReference type="AlphaFoldDB" id="A0A9W7CPT3"/>
<evidence type="ECO:0000256" key="1">
    <source>
        <dbReference type="SAM" id="SignalP"/>
    </source>
</evidence>
<dbReference type="EMBL" id="BSXT01001034">
    <property type="protein sequence ID" value="GMF37703.1"/>
    <property type="molecule type" value="Genomic_DNA"/>
</dbReference>
<feature type="chain" id="PRO_5040918189" evidence="1">
    <location>
        <begin position="23"/>
        <end position="135"/>
    </location>
</feature>
<name>A0A9W7CPT3_9STRA</name>
<evidence type="ECO:0000313" key="3">
    <source>
        <dbReference type="Proteomes" id="UP001165121"/>
    </source>
</evidence>
<comment type="caution">
    <text evidence="2">The sequence shown here is derived from an EMBL/GenBank/DDBJ whole genome shotgun (WGS) entry which is preliminary data.</text>
</comment>
<reference evidence="2" key="1">
    <citation type="submission" date="2023-04" db="EMBL/GenBank/DDBJ databases">
        <title>Phytophthora fragariaefolia NBRC 109709.</title>
        <authorList>
            <person name="Ichikawa N."/>
            <person name="Sato H."/>
            <person name="Tonouchi N."/>
        </authorList>
    </citation>
    <scope>NUCLEOTIDE SEQUENCE</scope>
    <source>
        <strain evidence="2">NBRC 109709</strain>
    </source>
</reference>
<gene>
    <name evidence="2" type="ORF">Pfra01_001063900</name>
</gene>
<proteinExistence type="predicted"/>
<sequence length="135" mass="15390">MLTRVLLIFTLAISVGSYCTQAQDDGIITFWGDKDFKGEKWQFHRTLEPQYCYNDNVGKPSSITWKNQITTGDFNGKSKIGFFTEHDCTGAVLTWFTTKDGFPRDLEMDSINNQIKSFMLLQTSLFPDVIVRDAA</sequence>
<keyword evidence="1" id="KW-0732">Signal</keyword>
<accession>A0A9W7CPT3</accession>
<protein>
    <submittedName>
        <fullName evidence="2">Unnamed protein product</fullName>
    </submittedName>
</protein>
<evidence type="ECO:0000313" key="2">
    <source>
        <dbReference type="EMBL" id="GMF37703.1"/>
    </source>
</evidence>
<dbReference type="OrthoDB" id="88617at2759"/>
<feature type="signal peptide" evidence="1">
    <location>
        <begin position="1"/>
        <end position="22"/>
    </location>
</feature>
<organism evidence="2 3">
    <name type="scientific">Phytophthora fragariaefolia</name>
    <dbReference type="NCBI Taxonomy" id="1490495"/>
    <lineage>
        <taxon>Eukaryota</taxon>
        <taxon>Sar</taxon>
        <taxon>Stramenopiles</taxon>
        <taxon>Oomycota</taxon>
        <taxon>Peronosporomycetes</taxon>
        <taxon>Peronosporales</taxon>
        <taxon>Peronosporaceae</taxon>
        <taxon>Phytophthora</taxon>
    </lineage>
</organism>
<keyword evidence="3" id="KW-1185">Reference proteome</keyword>